<organism evidence="2 3">
    <name type="scientific">Acrasis kona</name>
    <dbReference type="NCBI Taxonomy" id="1008807"/>
    <lineage>
        <taxon>Eukaryota</taxon>
        <taxon>Discoba</taxon>
        <taxon>Heterolobosea</taxon>
        <taxon>Tetramitia</taxon>
        <taxon>Eutetramitia</taxon>
        <taxon>Acrasidae</taxon>
        <taxon>Acrasis</taxon>
    </lineage>
</organism>
<name>A0AAW2Z441_9EUKA</name>
<comment type="caution">
    <text evidence="2">The sequence shown here is derived from an EMBL/GenBank/DDBJ whole genome shotgun (WGS) entry which is preliminary data.</text>
</comment>
<dbReference type="Proteomes" id="UP001431209">
    <property type="component" value="Unassembled WGS sequence"/>
</dbReference>
<accession>A0AAW2Z441</accession>
<keyword evidence="3" id="KW-1185">Reference proteome</keyword>
<gene>
    <name evidence="2" type="ORF">AKO1_011581</name>
</gene>
<sequence length="233" mass="27679">MISLFFNVPSRIESIIADVIMDSHQCLGDDALKISIDESRFIPDQRQEIDPNTYAIQMLTLTGTPYDIERLMEFVETELDSHVNVAFEQGDHSKLPVFQYAAIHRRRFQSKRSSINEMEHIEQDRTQNRNRRYRIYRKEEELRNLDYKMKRLGEKKLITEAMYQNYLQFPEAAKVHLSKNTHQSDDQFLQQLLHVSSIVYRQNRNDVVEEEGEDDDNEEQLQSDDDEDDDDDQ</sequence>
<protein>
    <submittedName>
        <fullName evidence="2">Uncharacterized protein</fullName>
    </submittedName>
</protein>
<feature type="compositionally biased region" description="Acidic residues" evidence="1">
    <location>
        <begin position="208"/>
        <end position="233"/>
    </location>
</feature>
<feature type="region of interest" description="Disordered" evidence="1">
    <location>
        <begin position="203"/>
        <end position="233"/>
    </location>
</feature>
<evidence type="ECO:0000256" key="1">
    <source>
        <dbReference type="SAM" id="MobiDB-lite"/>
    </source>
</evidence>
<dbReference type="AlphaFoldDB" id="A0AAW2Z441"/>
<evidence type="ECO:0000313" key="3">
    <source>
        <dbReference type="Proteomes" id="UP001431209"/>
    </source>
</evidence>
<proteinExistence type="predicted"/>
<reference evidence="2 3" key="1">
    <citation type="submission" date="2024-03" db="EMBL/GenBank/DDBJ databases">
        <title>The Acrasis kona genome and developmental transcriptomes reveal deep origins of eukaryotic multicellular pathways.</title>
        <authorList>
            <person name="Sheikh S."/>
            <person name="Fu C.-J."/>
            <person name="Brown M.W."/>
            <person name="Baldauf S.L."/>
        </authorList>
    </citation>
    <scope>NUCLEOTIDE SEQUENCE [LARGE SCALE GENOMIC DNA]</scope>
    <source>
        <strain evidence="2 3">ATCC MYA-3509</strain>
    </source>
</reference>
<evidence type="ECO:0000313" key="2">
    <source>
        <dbReference type="EMBL" id="KAL0484541.1"/>
    </source>
</evidence>
<dbReference type="EMBL" id="JAOPGA020001054">
    <property type="protein sequence ID" value="KAL0484541.1"/>
    <property type="molecule type" value="Genomic_DNA"/>
</dbReference>